<dbReference type="InterPro" id="IPR046522">
    <property type="entry name" value="DUF6699"/>
</dbReference>
<accession>A0A4Y7PZ13</accession>
<sequence length="163" mass="17719">MADIPATDQMAIFPGLHAHHSAFSLSHTRNESHPPAPRIAHNPVGHSGLVPTYAQSATHPRSPFPRIVILGLTRPITVRNPFGVTVGDVSSAIYKFVRWGIDAWSCATPLNHYAFAMQSVAAGAGTSYGTRYREPRHTETGPGSRITTLSWPSHLESWFPTNG</sequence>
<keyword evidence="4" id="KW-1185">Reference proteome</keyword>
<reference evidence="3 4" key="1">
    <citation type="submission" date="2018-06" db="EMBL/GenBank/DDBJ databases">
        <title>A transcriptomic atlas of mushroom development highlights an independent origin of complex multicellularity.</title>
        <authorList>
            <consortium name="DOE Joint Genome Institute"/>
            <person name="Krizsan K."/>
            <person name="Almasi E."/>
            <person name="Merenyi Z."/>
            <person name="Sahu N."/>
            <person name="Viragh M."/>
            <person name="Koszo T."/>
            <person name="Mondo S."/>
            <person name="Kiss B."/>
            <person name="Balint B."/>
            <person name="Kues U."/>
            <person name="Barry K."/>
            <person name="Hegedus J.C."/>
            <person name="Henrissat B."/>
            <person name="Johnson J."/>
            <person name="Lipzen A."/>
            <person name="Ohm R."/>
            <person name="Nagy I."/>
            <person name="Pangilinan J."/>
            <person name="Yan J."/>
            <person name="Xiong Y."/>
            <person name="Grigoriev I.V."/>
            <person name="Hibbett D.S."/>
            <person name="Nagy L.G."/>
        </authorList>
    </citation>
    <scope>NUCLEOTIDE SEQUENCE [LARGE SCALE GENOMIC DNA]</scope>
    <source>
        <strain evidence="3 4">SZMC22713</strain>
    </source>
</reference>
<name>A0A4Y7PZ13_9AGAM</name>
<protein>
    <recommendedName>
        <fullName evidence="2">DUF6699 domain-containing protein</fullName>
    </recommendedName>
</protein>
<dbReference type="Proteomes" id="UP000294933">
    <property type="component" value="Unassembled WGS sequence"/>
</dbReference>
<dbReference type="Pfam" id="PF20415">
    <property type="entry name" value="DUF6699"/>
    <property type="match status" value="1"/>
</dbReference>
<gene>
    <name evidence="3" type="ORF">BD410DRAFT_791056</name>
</gene>
<proteinExistence type="predicted"/>
<organism evidence="3 4">
    <name type="scientific">Rickenella mellea</name>
    <dbReference type="NCBI Taxonomy" id="50990"/>
    <lineage>
        <taxon>Eukaryota</taxon>
        <taxon>Fungi</taxon>
        <taxon>Dikarya</taxon>
        <taxon>Basidiomycota</taxon>
        <taxon>Agaricomycotina</taxon>
        <taxon>Agaricomycetes</taxon>
        <taxon>Hymenochaetales</taxon>
        <taxon>Rickenellaceae</taxon>
        <taxon>Rickenella</taxon>
    </lineage>
</organism>
<evidence type="ECO:0000256" key="1">
    <source>
        <dbReference type="SAM" id="MobiDB-lite"/>
    </source>
</evidence>
<evidence type="ECO:0000259" key="2">
    <source>
        <dbReference type="Pfam" id="PF20415"/>
    </source>
</evidence>
<dbReference type="AlphaFoldDB" id="A0A4Y7PZ13"/>
<feature type="region of interest" description="Disordered" evidence="1">
    <location>
        <begin position="24"/>
        <end position="45"/>
    </location>
</feature>
<evidence type="ECO:0000313" key="4">
    <source>
        <dbReference type="Proteomes" id="UP000294933"/>
    </source>
</evidence>
<dbReference type="EMBL" id="ML170189">
    <property type="protein sequence ID" value="TDL20276.1"/>
    <property type="molecule type" value="Genomic_DNA"/>
</dbReference>
<evidence type="ECO:0000313" key="3">
    <source>
        <dbReference type="EMBL" id="TDL20276.1"/>
    </source>
</evidence>
<dbReference type="VEuPathDB" id="FungiDB:BD410DRAFT_791056"/>
<feature type="domain" description="DUF6699" evidence="2">
    <location>
        <begin position="33"/>
        <end position="99"/>
    </location>
</feature>